<dbReference type="EMBL" id="CP060633">
    <property type="protein sequence ID" value="QNM01703.1"/>
    <property type="molecule type" value="Genomic_DNA"/>
</dbReference>
<dbReference type="GO" id="GO:0008907">
    <property type="term" value="F:integrase activity"/>
    <property type="evidence" value="ECO:0007669"/>
    <property type="project" value="InterPro"/>
</dbReference>
<keyword evidence="8" id="KW-1185">Reference proteome</keyword>
<dbReference type="InterPro" id="IPR010998">
    <property type="entry name" value="Integrase_recombinase_N"/>
</dbReference>
<name>A0A7G9FT21_9FIRM</name>
<gene>
    <name evidence="7" type="ORF">H9Q77_11415</name>
</gene>
<evidence type="ECO:0000259" key="5">
    <source>
        <dbReference type="PROSITE" id="PS51898"/>
    </source>
</evidence>
<dbReference type="Proteomes" id="UP000515981">
    <property type="component" value="Chromosome"/>
</dbReference>
<dbReference type="Pfam" id="PF00589">
    <property type="entry name" value="Phage_integrase"/>
    <property type="match status" value="1"/>
</dbReference>
<dbReference type="RefSeq" id="WP_249325617.1">
    <property type="nucleotide sequence ID" value="NZ_CP060633.1"/>
</dbReference>
<dbReference type="KEGG" id="ssun:H9Q77_11415"/>
<dbReference type="Pfam" id="PF13102">
    <property type="entry name" value="Phage_int_SAM_5"/>
    <property type="match status" value="1"/>
</dbReference>
<keyword evidence="2 4" id="KW-0238">DNA-binding</keyword>
<accession>A0A7G9FT21</accession>
<keyword evidence="3" id="KW-0233">DNA recombination</keyword>
<dbReference type="PROSITE" id="PS51900">
    <property type="entry name" value="CB"/>
    <property type="match status" value="1"/>
</dbReference>
<dbReference type="InterPro" id="IPR002104">
    <property type="entry name" value="Integrase_catalytic"/>
</dbReference>
<dbReference type="CDD" id="cd01189">
    <property type="entry name" value="INT_ICEBs1_C_like"/>
    <property type="match status" value="1"/>
</dbReference>
<evidence type="ECO:0000256" key="2">
    <source>
        <dbReference type="ARBA" id="ARBA00023125"/>
    </source>
</evidence>
<evidence type="ECO:0000313" key="8">
    <source>
        <dbReference type="Proteomes" id="UP000515981"/>
    </source>
</evidence>
<dbReference type="Pfam" id="PF02920">
    <property type="entry name" value="Integrase_DNA"/>
    <property type="match status" value="1"/>
</dbReference>
<dbReference type="AlphaFoldDB" id="A0A7G9FT21"/>
<dbReference type="PANTHER" id="PTHR30349">
    <property type="entry name" value="PHAGE INTEGRASE-RELATED"/>
    <property type="match status" value="1"/>
</dbReference>
<feature type="domain" description="Tyr recombinase" evidence="5">
    <location>
        <begin position="184"/>
        <end position="391"/>
    </location>
</feature>
<dbReference type="PANTHER" id="PTHR30349:SF41">
    <property type="entry name" value="INTEGRASE_RECOMBINASE PROTEIN MJ0367-RELATED"/>
    <property type="match status" value="1"/>
</dbReference>
<feature type="domain" description="Core-binding (CB)" evidence="6">
    <location>
        <begin position="80"/>
        <end position="161"/>
    </location>
</feature>
<organism evidence="7 8">
    <name type="scientific">Simiaoa sunii</name>
    <dbReference type="NCBI Taxonomy" id="2763672"/>
    <lineage>
        <taxon>Bacteria</taxon>
        <taxon>Bacillati</taxon>
        <taxon>Bacillota</taxon>
        <taxon>Clostridia</taxon>
        <taxon>Lachnospirales</taxon>
        <taxon>Lachnospiraceae</taxon>
        <taxon>Simiaoa</taxon>
    </lineage>
</organism>
<dbReference type="Gene3D" id="1.10.150.130">
    <property type="match status" value="1"/>
</dbReference>
<dbReference type="GO" id="GO:0006310">
    <property type="term" value="P:DNA recombination"/>
    <property type="evidence" value="ECO:0007669"/>
    <property type="project" value="UniProtKB-KW"/>
</dbReference>
<dbReference type="Gene3D" id="1.10.443.10">
    <property type="entry name" value="Intergrase catalytic core"/>
    <property type="match status" value="1"/>
</dbReference>
<dbReference type="InterPro" id="IPR004191">
    <property type="entry name" value="Integrase_Tn916-type_DNA-bd_N"/>
</dbReference>
<evidence type="ECO:0000256" key="4">
    <source>
        <dbReference type="PROSITE-ProRule" id="PRU01248"/>
    </source>
</evidence>
<reference evidence="7 8" key="1">
    <citation type="submission" date="2020-08" db="EMBL/GenBank/DDBJ databases">
        <authorList>
            <person name="Liu C."/>
            <person name="Sun Q."/>
        </authorList>
    </citation>
    <scope>NUCLEOTIDE SEQUENCE [LARGE SCALE GENOMIC DNA]</scope>
    <source>
        <strain evidence="7 8">NSJ-8</strain>
    </source>
</reference>
<sequence length="406" mass="47391">MAPKRRDNKGRILQMGEWQEPNGRYRYIYNDALGKRKIIYSWRLTEADPVPAHKHKEVPLREKEKQVQSLFMQGISGSDLTVIELVERYISLKTGVKQSTLANYKTVINTLNKTEFAFRHVDQVKLSDAKMYLISLQRSGLGYSSIHNIRGVIRPAFQMAVDDDMILKNPFDFEMSSVLINDSNKREALSPQDQKRFLEFVQNDKHYSRYYDAFLFLFSTGLRISEFCGLTVKDLDFEEEVINVDHQLQRSRNMKYYIESTKTTSGTRKIPMTEEVKELCQRIVANRNKPKRESIIDGYGGFLFFDKEGKPMVALHWEKYIQHARDKYNRQHALQLPPITPHICRHTFCSNMARQGMNPKTLQYIMGHSDIAVTMNVYTHLGLDDAREELVRLKEARNVMKMKGVM</sequence>
<dbReference type="GO" id="GO:0003677">
    <property type="term" value="F:DNA binding"/>
    <property type="evidence" value="ECO:0007669"/>
    <property type="project" value="UniProtKB-UniRule"/>
</dbReference>
<evidence type="ECO:0000256" key="3">
    <source>
        <dbReference type="ARBA" id="ARBA00023172"/>
    </source>
</evidence>
<comment type="similarity">
    <text evidence="1">Belongs to the 'phage' integrase family.</text>
</comment>
<dbReference type="SUPFAM" id="SSF56349">
    <property type="entry name" value="DNA breaking-rejoining enzymes"/>
    <property type="match status" value="1"/>
</dbReference>
<dbReference type="InterPro" id="IPR025269">
    <property type="entry name" value="SAM-like_dom"/>
</dbReference>
<evidence type="ECO:0000313" key="7">
    <source>
        <dbReference type="EMBL" id="QNM01703.1"/>
    </source>
</evidence>
<dbReference type="SUPFAM" id="SSF54171">
    <property type="entry name" value="DNA-binding domain"/>
    <property type="match status" value="1"/>
</dbReference>
<dbReference type="InterPro" id="IPR016177">
    <property type="entry name" value="DNA-bd_dom_sf"/>
</dbReference>
<protein>
    <submittedName>
        <fullName evidence="7">Site-specific integrase</fullName>
    </submittedName>
</protein>
<dbReference type="InterPro" id="IPR013762">
    <property type="entry name" value="Integrase-like_cat_sf"/>
</dbReference>
<proteinExistence type="inferred from homology"/>
<evidence type="ECO:0000256" key="1">
    <source>
        <dbReference type="ARBA" id="ARBA00008857"/>
    </source>
</evidence>
<evidence type="ECO:0000259" key="6">
    <source>
        <dbReference type="PROSITE" id="PS51900"/>
    </source>
</evidence>
<dbReference type="Gene3D" id="3.30.160.60">
    <property type="entry name" value="Classic Zinc Finger"/>
    <property type="match status" value="1"/>
</dbReference>
<dbReference type="InterPro" id="IPR044068">
    <property type="entry name" value="CB"/>
</dbReference>
<dbReference type="InterPro" id="IPR050090">
    <property type="entry name" value="Tyrosine_recombinase_XerCD"/>
</dbReference>
<dbReference type="PROSITE" id="PS51898">
    <property type="entry name" value="TYR_RECOMBINASE"/>
    <property type="match status" value="1"/>
</dbReference>
<dbReference type="InterPro" id="IPR011010">
    <property type="entry name" value="DNA_brk_join_enz"/>
</dbReference>